<dbReference type="EMBL" id="JUFZ01000142">
    <property type="protein sequence ID" value="KIC05894.1"/>
    <property type="molecule type" value="Genomic_DNA"/>
</dbReference>
<gene>
    <name evidence="1" type="ORF">MCC93_26550</name>
</gene>
<organism evidence="1 2">
    <name type="scientific">Morococcus cerebrosus</name>
    <dbReference type="NCBI Taxonomy" id="1056807"/>
    <lineage>
        <taxon>Bacteria</taxon>
        <taxon>Pseudomonadati</taxon>
        <taxon>Pseudomonadota</taxon>
        <taxon>Betaproteobacteria</taxon>
        <taxon>Neisseriales</taxon>
        <taxon>Neisseriaceae</taxon>
        <taxon>Morococcus</taxon>
    </lineage>
</organism>
<comment type="caution">
    <text evidence="1">The sequence shown here is derived from an EMBL/GenBank/DDBJ whole genome shotgun (WGS) entry which is preliminary data.</text>
</comment>
<dbReference type="Proteomes" id="UP000031390">
    <property type="component" value="Unassembled WGS sequence"/>
</dbReference>
<evidence type="ECO:0000313" key="2">
    <source>
        <dbReference type="Proteomes" id="UP000031390"/>
    </source>
</evidence>
<dbReference type="AlphaFoldDB" id="A0A0C1E293"/>
<proteinExistence type="predicted"/>
<protein>
    <submittedName>
        <fullName evidence="1">Uncharacterized protein</fullName>
    </submittedName>
</protein>
<evidence type="ECO:0000313" key="1">
    <source>
        <dbReference type="EMBL" id="KIC05894.1"/>
    </source>
</evidence>
<sequence>MTAQCTVFVKRSSENGYSKLPQTYISTFQTTFFNSVWCCYG</sequence>
<name>A0A0C1E293_9NEIS</name>
<reference evidence="1 2" key="1">
    <citation type="submission" date="2014-12" db="EMBL/GenBank/DDBJ databases">
        <title>Genome sequence of Morococcus cerebrosus.</title>
        <authorList>
            <person name="Shin S.-K."/>
            <person name="Yi H."/>
        </authorList>
    </citation>
    <scope>NUCLEOTIDE SEQUENCE [LARGE SCALE GENOMIC DNA]</scope>
    <source>
        <strain evidence="1 2">CIP 81.93</strain>
    </source>
</reference>
<accession>A0A0C1E293</accession>